<keyword evidence="2" id="KW-0210">Decarboxylase</keyword>
<name>A0ABV3B442_9ACTN</name>
<dbReference type="SUPFAM" id="SSF51735">
    <property type="entry name" value="NAD(P)-binding Rossmann-fold domains"/>
    <property type="match status" value="1"/>
</dbReference>
<comment type="caution">
    <text evidence="6">The sequence shown here is derived from an EMBL/GenBank/DDBJ whole genome shotgun (WGS) entry which is preliminary data.</text>
</comment>
<sequence>MTSVRFVPSAPRVWERALVTGGAGFLGSHLCERLLERGVAVDCVDNLSTGSPDNIAHLREVPGFRLVAHDIADPTAPGPTALLDGPYDVVLHFAGPAAPADRRRLPLETLEAGSVGTRNALAVACRDGARFLLGSSSAVYGRARGGRQREDDVGEVDPVGPRCAYEEAHRFSEALVTAYAGGEGADAGIVRVFSAYGPRMRADDGRVVSTFIRQALAGEPLTVAGDGRQTRSLCFVDDIVEGVLLVAAGRSVRPVNVGGGEETSVAALARRVLALTGSDSPLRFVDRPAGEAERRVPDTTWMRELYGWNPRVPWEEGLERTIAHFTRDVGAYPGV</sequence>
<keyword evidence="3" id="KW-0520">NAD</keyword>
<keyword evidence="7" id="KW-1185">Reference proteome</keyword>
<gene>
    <name evidence="6" type="ORF">ABZ931_24810</name>
</gene>
<keyword evidence="4" id="KW-0456">Lyase</keyword>
<comment type="cofactor">
    <cofactor evidence="1">
        <name>NAD(+)</name>
        <dbReference type="ChEBI" id="CHEBI:57540"/>
    </cofactor>
</comment>
<proteinExistence type="predicted"/>
<evidence type="ECO:0000256" key="3">
    <source>
        <dbReference type="ARBA" id="ARBA00023027"/>
    </source>
</evidence>
<dbReference type="RefSeq" id="WP_359698209.1">
    <property type="nucleotide sequence ID" value="NZ_JBEYXT010000128.1"/>
</dbReference>
<evidence type="ECO:0000256" key="1">
    <source>
        <dbReference type="ARBA" id="ARBA00001911"/>
    </source>
</evidence>
<evidence type="ECO:0000256" key="4">
    <source>
        <dbReference type="ARBA" id="ARBA00023239"/>
    </source>
</evidence>
<organism evidence="6 7">
    <name type="scientific">Streptomyces neyagawaensis</name>
    <dbReference type="NCBI Taxonomy" id="42238"/>
    <lineage>
        <taxon>Bacteria</taxon>
        <taxon>Bacillati</taxon>
        <taxon>Actinomycetota</taxon>
        <taxon>Actinomycetes</taxon>
        <taxon>Kitasatosporales</taxon>
        <taxon>Streptomycetaceae</taxon>
        <taxon>Streptomyces</taxon>
    </lineage>
</organism>
<accession>A0ABV3B442</accession>
<evidence type="ECO:0000259" key="5">
    <source>
        <dbReference type="Pfam" id="PF01370"/>
    </source>
</evidence>
<dbReference type="InterPro" id="IPR044516">
    <property type="entry name" value="UXS-like"/>
</dbReference>
<dbReference type="Gene3D" id="3.40.50.720">
    <property type="entry name" value="NAD(P)-binding Rossmann-like Domain"/>
    <property type="match status" value="1"/>
</dbReference>
<reference evidence="6 7" key="1">
    <citation type="submission" date="2024-06" db="EMBL/GenBank/DDBJ databases">
        <title>The Natural Products Discovery Center: Release of the First 8490 Sequenced Strains for Exploring Actinobacteria Biosynthetic Diversity.</title>
        <authorList>
            <person name="Kalkreuter E."/>
            <person name="Kautsar S.A."/>
            <person name="Yang D."/>
            <person name="Bader C.D."/>
            <person name="Teijaro C.N."/>
            <person name="Fluegel L."/>
            <person name="Davis C.M."/>
            <person name="Simpson J.R."/>
            <person name="Lauterbach L."/>
            <person name="Steele A.D."/>
            <person name="Gui C."/>
            <person name="Meng S."/>
            <person name="Li G."/>
            <person name="Viehrig K."/>
            <person name="Ye F."/>
            <person name="Su P."/>
            <person name="Kiefer A.F."/>
            <person name="Nichols A."/>
            <person name="Cepeda A.J."/>
            <person name="Yan W."/>
            <person name="Fan B."/>
            <person name="Jiang Y."/>
            <person name="Adhikari A."/>
            <person name="Zheng C.-J."/>
            <person name="Schuster L."/>
            <person name="Cowan T.M."/>
            <person name="Smanski M.J."/>
            <person name="Chevrette M.G."/>
            <person name="De Carvalho L.P.S."/>
            <person name="Shen B."/>
        </authorList>
    </citation>
    <scope>NUCLEOTIDE SEQUENCE [LARGE SCALE GENOMIC DNA]</scope>
    <source>
        <strain evidence="6 7">NPDC046851</strain>
    </source>
</reference>
<dbReference type="Pfam" id="PF01370">
    <property type="entry name" value="Epimerase"/>
    <property type="match status" value="1"/>
</dbReference>
<dbReference type="PANTHER" id="PTHR43078">
    <property type="entry name" value="UDP-GLUCURONIC ACID DECARBOXYLASE-RELATED"/>
    <property type="match status" value="1"/>
</dbReference>
<dbReference type="PANTHER" id="PTHR43078:SF6">
    <property type="entry name" value="UDP-GLUCURONIC ACID DECARBOXYLASE 1"/>
    <property type="match status" value="1"/>
</dbReference>
<protein>
    <submittedName>
        <fullName evidence="6">NAD-dependent epimerase/dehydratase family protein</fullName>
    </submittedName>
</protein>
<evidence type="ECO:0000256" key="2">
    <source>
        <dbReference type="ARBA" id="ARBA00022793"/>
    </source>
</evidence>
<dbReference type="Gene3D" id="3.90.25.10">
    <property type="entry name" value="UDP-galactose 4-epimerase, domain 1"/>
    <property type="match status" value="1"/>
</dbReference>
<dbReference type="Proteomes" id="UP001551189">
    <property type="component" value="Unassembled WGS sequence"/>
</dbReference>
<feature type="domain" description="NAD-dependent epimerase/dehydratase" evidence="5">
    <location>
        <begin position="17"/>
        <end position="258"/>
    </location>
</feature>
<evidence type="ECO:0000313" key="6">
    <source>
        <dbReference type="EMBL" id="MEU6804203.1"/>
    </source>
</evidence>
<dbReference type="InterPro" id="IPR036291">
    <property type="entry name" value="NAD(P)-bd_dom_sf"/>
</dbReference>
<evidence type="ECO:0000313" key="7">
    <source>
        <dbReference type="Proteomes" id="UP001551189"/>
    </source>
</evidence>
<dbReference type="EMBL" id="JBEYXT010000128">
    <property type="protein sequence ID" value="MEU6804203.1"/>
    <property type="molecule type" value="Genomic_DNA"/>
</dbReference>
<dbReference type="InterPro" id="IPR001509">
    <property type="entry name" value="Epimerase_deHydtase"/>
</dbReference>